<keyword evidence="2" id="KW-1185">Reference proteome</keyword>
<sequence>MTKRTRVRGGIEIKPIAWVTCGSSAGVWLSPREIYSDVLVTHPPDFLSGPTTEERAKKVQAKVSKLRLLSTKSRTGETFTATFLPAGGMDSSPQSSMHACTELQKDVQLIGIPSRRVNCPQI</sequence>
<gene>
    <name evidence="1" type="ORF">BO83DRAFT_381751</name>
</gene>
<dbReference type="Proteomes" id="UP000246171">
    <property type="component" value="Unassembled WGS sequence"/>
</dbReference>
<name>A0A317USC0_ASPEC</name>
<dbReference type="VEuPathDB" id="FungiDB:BO83DRAFT_381751"/>
<evidence type="ECO:0000313" key="1">
    <source>
        <dbReference type="EMBL" id="PWY64933.1"/>
    </source>
</evidence>
<organism evidence="1 2">
    <name type="scientific">Aspergillus eucalypticola (strain CBS 122712 / IBT 29274)</name>
    <dbReference type="NCBI Taxonomy" id="1448314"/>
    <lineage>
        <taxon>Eukaryota</taxon>
        <taxon>Fungi</taxon>
        <taxon>Dikarya</taxon>
        <taxon>Ascomycota</taxon>
        <taxon>Pezizomycotina</taxon>
        <taxon>Eurotiomycetes</taxon>
        <taxon>Eurotiomycetidae</taxon>
        <taxon>Eurotiales</taxon>
        <taxon>Aspergillaceae</taxon>
        <taxon>Aspergillus</taxon>
        <taxon>Aspergillus subgen. Circumdati</taxon>
    </lineage>
</organism>
<dbReference type="EMBL" id="MSFU01000029">
    <property type="protein sequence ID" value="PWY64933.1"/>
    <property type="molecule type" value="Genomic_DNA"/>
</dbReference>
<dbReference type="RefSeq" id="XP_025384251.1">
    <property type="nucleotide sequence ID" value="XM_025532066.1"/>
</dbReference>
<reference evidence="1" key="1">
    <citation type="submission" date="2016-12" db="EMBL/GenBank/DDBJ databases">
        <title>The genomes of Aspergillus section Nigri reveals drivers in fungal speciation.</title>
        <authorList>
            <consortium name="DOE Joint Genome Institute"/>
            <person name="Vesth T.C."/>
            <person name="Nybo J."/>
            <person name="Theobald S."/>
            <person name="Brandl J."/>
            <person name="Frisvad J.C."/>
            <person name="Nielsen K.F."/>
            <person name="Lyhne E.K."/>
            <person name="Kogle M.E."/>
            <person name="Kuo A."/>
            <person name="Riley R."/>
            <person name="Clum A."/>
            <person name="Nolan M."/>
            <person name="Lipzen A."/>
            <person name="Salamov A."/>
            <person name="Henrissat B."/>
            <person name="Wiebenga A."/>
            <person name="De vries R.P."/>
            <person name="Grigoriev I.V."/>
            <person name="Mortensen U.H."/>
            <person name="Andersen M.R."/>
            <person name="Baker S.E."/>
        </authorList>
    </citation>
    <scope>NUCLEOTIDE SEQUENCE</scope>
    <source>
        <strain evidence="1">CBS 122712</strain>
    </source>
</reference>
<evidence type="ECO:0000313" key="2">
    <source>
        <dbReference type="Proteomes" id="UP000246171"/>
    </source>
</evidence>
<accession>A0A317USC0</accession>
<proteinExistence type="predicted"/>
<dbReference type="AlphaFoldDB" id="A0A317USC0"/>
<comment type="caution">
    <text evidence="1">The sequence shown here is derived from an EMBL/GenBank/DDBJ whole genome shotgun (WGS) entry which is preliminary data.</text>
</comment>
<dbReference type="GeneID" id="37054028"/>
<protein>
    <submittedName>
        <fullName evidence="1">Uncharacterized protein</fullName>
    </submittedName>
</protein>